<dbReference type="eggNOG" id="ENOG50348SU">
    <property type="taxonomic scope" value="Bacteria"/>
</dbReference>
<accession>F4D1E9</accession>
<dbReference type="STRING" id="675635.Psed_5812"/>
<evidence type="ECO:0000313" key="2">
    <source>
        <dbReference type="EMBL" id="AEA27937.1"/>
    </source>
</evidence>
<reference evidence="2 3" key="1">
    <citation type="journal article" date="2011" name="J. Bacteriol.">
        <title>Genome sequence of the 1,4-dioxane-degrading Pseudonocardia dioxanivorans strain CB1190.</title>
        <authorList>
            <person name="Sales C.M."/>
            <person name="Mahendra S."/>
            <person name="Grostern A."/>
            <person name="Parales R.E."/>
            <person name="Goodwin L.A."/>
            <person name="Woyke T."/>
            <person name="Nolan M."/>
            <person name="Lapidus A."/>
            <person name="Chertkov O."/>
            <person name="Ovchinnikova G."/>
            <person name="Sczyrba A."/>
            <person name="Alvarez-Cohen L."/>
        </authorList>
    </citation>
    <scope>NUCLEOTIDE SEQUENCE [LARGE SCALE GENOMIC DNA]</scope>
    <source>
        <strain evidence="3">ATCC 55486 / DSM 44775 / JCM 13855 / CB1190</strain>
    </source>
</reference>
<gene>
    <name evidence="2" type="ordered locus">Psed_5812</name>
</gene>
<protein>
    <submittedName>
        <fullName evidence="2">Uncharacterized protein</fullName>
    </submittedName>
</protein>
<sequence>MALLGGSIAWTSVASSAAEQRAQSTAVDVARPLARICDDQPATAAAAGADCEKAAQVAAQPVNGRDGRGITGTTIRDGHLVVTYDDGTSRDVGQVVGADGRSIASTLLENGRLILVLSDGTRSDLGLITGPAGRGIAAASTDGGRLRLTLDDGSVLDAGPLPVGPKGDDGQTGAPGPTCPEGFAPIETEGATGVDGTTYARAITCVDPTSAKP</sequence>
<proteinExistence type="predicted"/>
<dbReference type="Proteomes" id="UP000007809">
    <property type="component" value="Chromosome"/>
</dbReference>
<dbReference type="EMBL" id="CP002593">
    <property type="protein sequence ID" value="AEA27937.1"/>
    <property type="molecule type" value="Genomic_DNA"/>
</dbReference>
<dbReference type="HOGENOM" id="CLU_1293424_0_0_11"/>
<dbReference type="AlphaFoldDB" id="F4D1E9"/>
<name>F4D1E9_PSEUX</name>
<feature type="region of interest" description="Disordered" evidence="1">
    <location>
        <begin position="159"/>
        <end position="182"/>
    </location>
</feature>
<evidence type="ECO:0000256" key="1">
    <source>
        <dbReference type="SAM" id="MobiDB-lite"/>
    </source>
</evidence>
<dbReference type="KEGG" id="pdx:Psed_5812"/>
<organism evidence="2 3">
    <name type="scientific">Pseudonocardia dioxanivorans (strain ATCC 55486 / DSM 44775 / JCM 13855 / CB1190)</name>
    <dbReference type="NCBI Taxonomy" id="675635"/>
    <lineage>
        <taxon>Bacteria</taxon>
        <taxon>Bacillati</taxon>
        <taxon>Actinomycetota</taxon>
        <taxon>Actinomycetes</taxon>
        <taxon>Pseudonocardiales</taxon>
        <taxon>Pseudonocardiaceae</taxon>
        <taxon>Pseudonocardia</taxon>
    </lineage>
</organism>
<evidence type="ECO:0000313" key="3">
    <source>
        <dbReference type="Proteomes" id="UP000007809"/>
    </source>
</evidence>
<keyword evidence="3" id="KW-1185">Reference proteome</keyword>